<evidence type="ECO:0000313" key="3">
    <source>
        <dbReference type="Proteomes" id="UP000325003"/>
    </source>
</evidence>
<evidence type="ECO:0000259" key="1">
    <source>
        <dbReference type="PROSITE" id="PS51340"/>
    </source>
</evidence>
<sequence length="355" mass="38488">MASLSERKPEWPRLVTVRPFRSATRRTSVARREDPVNVGTVAELWRYPVKSMGGEQVTSSVLDRRALHADRMWAVRDLELHAVTTARRLPALLGCTARFIAEPPAGVGPGDVADVIVTFPDGTEVTSTDPATMDARLSELVGKRVALVPLPPLHDKAAYRGVLTSKKDIRQQFGVADDEPLPDFSMFPLSMLARLSIYATPIGIFADAYALHIVTTSSLRTMAALGGDFDVRRFRPNIVIDSPLDGLAEQEWIGGTLRSGAVSIPVEIPTIRCTIPLREQAGVPGDPQVMKTVSGHGERCFGVYADIATPGTLQIGDAVTLEPPRAQNAVTASLGRMSDRIKRNAVRTGNKILPK</sequence>
<dbReference type="GO" id="GO:0030151">
    <property type="term" value="F:molybdenum ion binding"/>
    <property type="evidence" value="ECO:0007669"/>
    <property type="project" value="InterPro"/>
</dbReference>
<dbReference type="SUPFAM" id="SSF50800">
    <property type="entry name" value="PK beta-barrel domain-like"/>
    <property type="match status" value="1"/>
</dbReference>
<comment type="caution">
    <text evidence="2">The sequence shown here is derived from an EMBL/GenBank/DDBJ whole genome shotgun (WGS) entry which is preliminary data.</text>
</comment>
<name>A0A5B1LHB2_9ACTN</name>
<proteinExistence type="predicted"/>
<evidence type="ECO:0000313" key="2">
    <source>
        <dbReference type="EMBL" id="KAA1419180.1"/>
    </source>
</evidence>
<organism evidence="2 3">
    <name type="scientific">Nocardioides humilatus</name>
    <dbReference type="NCBI Taxonomy" id="2607660"/>
    <lineage>
        <taxon>Bacteria</taxon>
        <taxon>Bacillati</taxon>
        <taxon>Actinomycetota</taxon>
        <taxon>Actinomycetes</taxon>
        <taxon>Propionibacteriales</taxon>
        <taxon>Nocardioidaceae</taxon>
        <taxon>Nocardioides</taxon>
    </lineage>
</organism>
<dbReference type="Gene3D" id="2.40.33.20">
    <property type="entry name" value="PK beta-barrel domain-like"/>
    <property type="match status" value="1"/>
</dbReference>
<reference evidence="2 3" key="2">
    <citation type="submission" date="2019-09" db="EMBL/GenBank/DDBJ databases">
        <authorList>
            <person name="Jin C."/>
        </authorList>
    </citation>
    <scope>NUCLEOTIDE SEQUENCE [LARGE SCALE GENOMIC DNA]</scope>
    <source>
        <strain evidence="2 3">BN130099</strain>
    </source>
</reference>
<dbReference type="Pfam" id="PF03473">
    <property type="entry name" value="MOSC"/>
    <property type="match status" value="1"/>
</dbReference>
<dbReference type="GO" id="GO:0003824">
    <property type="term" value="F:catalytic activity"/>
    <property type="evidence" value="ECO:0007669"/>
    <property type="project" value="InterPro"/>
</dbReference>
<dbReference type="PROSITE" id="PS51340">
    <property type="entry name" value="MOSC"/>
    <property type="match status" value="1"/>
</dbReference>
<dbReference type="GO" id="GO:0030170">
    <property type="term" value="F:pyridoxal phosphate binding"/>
    <property type="evidence" value="ECO:0007669"/>
    <property type="project" value="InterPro"/>
</dbReference>
<dbReference type="Proteomes" id="UP000325003">
    <property type="component" value="Unassembled WGS sequence"/>
</dbReference>
<dbReference type="InterPro" id="IPR011037">
    <property type="entry name" value="Pyrv_Knase-like_insert_dom_sf"/>
</dbReference>
<keyword evidence="3" id="KW-1185">Reference proteome</keyword>
<gene>
    <name evidence="2" type="ORF">F0U44_12065</name>
</gene>
<dbReference type="AlphaFoldDB" id="A0A5B1LHB2"/>
<accession>A0A5B1LHB2</accession>
<dbReference type="InterPro" id="IPR005302">
    <property type="entry name" value="MoCF_Sase_C"/>
</dbReference>
<dbReference type="Pfam" id="PF03476">
    <property type="entry name" value="MOSC_N"/>
    <property type="match status" value="1"/>
</dbReference>
<dbReference type="InterPro" id="IPR005303">
    <property type="entry name" value="MOCOS_middle"/>
</dbReference>
<protein>
    <submittedName>
        <fullName evidence="2">MOSC domain-containing protein</fullName>
    </submittedName>
</protein>
<dbReference type="EMBL" id="VUJV01000003">
    <property type="protein sequence ID" value="KAA1419180.1"/>
    <property type="molecule type" value="Genomic_DNA"/>
</dbReference>
<feature type="domain" description="MOSC" evidence="1">
    <location>
        <begin position="157"/>
        <end position="322"/>
    </location>
</feature>
<reference evidence="2 3" key="1">
    <citation type="submission" date="2019-09" db="EMBL/GenBank/DDBJ databases">
        <title>Nocardioides panacisoli sp. nov., isolated from the soil of a ginseng field.</title>
        <authorList>
            <person name="Cho C."/>
        </authorList>
    </citation>
    <scope>NUCLEOTIDE SEQUENCE [LARGE SCALE GENOMIC DNA]</scope>
    <source>
        <strain evidence="2 3">BN130099</strain>
    </source>
</reference>